<comment type="subcellular location">
    <subcellularLocation>
        <location evidence="1 7 8">Nucleus</location>
    </subcellularLocation>
</comment>
<dbReference type="AlphaFoldDB" id="A0AAV0A294"/>
<dbReference type="SMART" id="SM00389">
    <property type="entry name" value="HOX"/>
    <property type="match status" value="1"/>
</dbReference>
<name>A0AAV0A294_PHORO</name>
<evidence type="ECO:0000256" key="3">
    <source>
        <dbReference type="ARBA" id="ARBA00022473"/>
    </source>
</evidence>
<evidence type="ECO:0000256" key="5">
    <source>
        <dbReference type="ARBA" id="ARBA00023155"/>
    </source>
</evidence>
<proteinExistence type="inferred from homology"/>
<dbReference type="CDD" id="cd00086">
    <property type="entry name" value="homeodomain"/>
    <property type="match status" value="1"/>
</dbReference>
<evidence type="ECO:0000256" key="4">
    <source>
        <dbReference type="ARBA" id="ARBA00023125"/>
    </source>
</evidence>
<feature type="compositionally biased region" description="Low complexity" evidence="9">
    <location>
        <begin position="220"/>
        <end position="232"/>
    </location>
</feature>
<dbReference type="InterPro" id="IPR050877">
    <property type="entry name" value="EMX-VAX-Noto_Homeobox_TFs"/>
</dbReference>
<dbReference type="InterPro" id="IPR009057">
    <property type="entry name" value="Homeodomain-like_sf"/>
</dbReference>
<feature type="region of interest" description="Disordered" evidence="9">
    <location>
        <begin position="211"/>
        <end position="247"/>
    </location>
</feature>
<dbReference type="GeneID" id="127235809"/>
<gene>
    <name evidence="11" type="primary">Noto</name>
    <name evidence="11" type="ORF">PHOROB_LOCUS14462</name>
</gene>
<dbReference type="PANTHER" id="PTHR24339">
    <property type="entry name" value="HOMEOBOX PROTEIN EMX-RELATED"/>
    <property type="match status" value="1"/>
</dbReference>
<dbReference type="PROSITE" id="PS50071">
    <property type="entry name" value="HOMEOBOX_2"/>
    <property type="match status" value="1"/>
</dbReference>
<feature type="region of interest" description="Disordered" evidence="9">
    <location>
        <begin position="1"/>
        <end position="21"/>
    </location>
</feature>
<dbReference type="SUPFAM" id="SSF46689">
    <property type="entry name" value="Homeodomain-like"/>
    <property type="match status" value="1"/>
</dbReference>
<reference evidence="11" key="1">
    <citation type="submission" date="2022-06" db="EMBL/GenBank/DDBJ databases">
        <authorList>
            <person name="Andreotti S."/>
            <person name="Wyler E."/>
        </authorList>
    </citation>
    <scope>NUCLEOTIDE SEQUENCE</scope>
</reference>
<dbReference type="CTD" id="344022"/>
<keyword evidence="4 7" id="KW-0238">DNA-binding</keyword>
<evidence type="ECO:0000256" key="2">
    <source>
        <dbReference type="ARBA" id="ARBA00007397"/>
    </source>
</evidence>
<dbReference type="GO" id="GO:0000981">
    <property type="term" value="F:DNA-binding transcription factor activity, RNA polymerase II-specific"/>
    <property type="evidence" value="ECO:0007669"/>
    <property type="project" value="InterPro"/>
</dbReference>
<dbReference type="Proteomes" id="UP001152836">
    <property type="component" value="Unassembled WGS sequence"/>
</dbReference>
<evidence type="ECO:0000256" key="9">
    <source>
        <dbReference type="SAM" id="MobiDB-lite"/>
    </source>
</evidence>
<dbReference type="GO" id="GO:0005634">
    <property type="term" value="C:nucleus"/>
    <property type="evidence" value="ECO:0007669"/>
    <property type="project" value="UniProtKB-SubCell"/>
</dbReference>
<organism evidence="11 12">
    <name type="scientific">Phodopus roborovskii</name>
    <name type="common">Roborovski's desert hamster</name>
    <name type="synonym">Cricetulus roborovskii</name>
    <dbReference type="NCBI Taxonomy" id="109678"/>
    <lineage>
        <taxon>Eukaryota</taxon>
        <taxon>Metazoa</taxon>
        <taxon>Chordata</taxon>
        <taxon>Craniata</taxon>
        <taxon>Vertebrata</taxon>
        <taxon>Euteleostomi</taxon>
        <taxon>Mammalia</taxon>
        <taxon>Eutheria</taxon>
        <taxon>Euarchontoglires</taxon>
        <taxon>Glires</taxon>
        <taxon>Rodentia</taxon>
        <taxon>Myomorpha</taxon>
        <taxon>Muroidea</taxon>
        <taxon>Cricetidae</taxon>
        <taxon>Cricetinae</taxon>
        <taxon>Phodopus</taxon>
    </lineage>
</organism>
<evidence type="ECO:0000256" key="8">
    <source>
        <dbReference type="RuleBase" id="RU000682"/>
    </source>
</evidence>
<evidence type="ECO:0000313" key="12">
    <source>
        <dbReference type="Proteomes" id="UP001152836"/>
    </source>
</evidence>
<comment type="similarity">
    <text evidence="2">Belongs to the EMX homeobox family.</text>
</comment>
<keyword evidence="3" id="KW-0217">Developmental protein</keyword>
<dbReference type="EMBL" id="CALSGD010001555">
    <property type="protein sequence ID" value="CAH7130197.1"/>
    <property type="molecule type" value="Genomic_DNA"/>
</dbReference>
<sequence>MSGPEPQQLAPWGAQVQPRSLGSCPVAESPVLPRRLAQGRPESSFSIEAILARPGAPDRTATPLPLCTCTSLNLTSASQHSVPPWVCSAATWLPAYLSLGVYPLCTVPCAPAPNGAHLFCHQGLSLTGSELPHCPGLWSPVDWAATMTHQDTERHRKRPPRMFNLQQLEELERAFAEQHSLVGQRRAQLAARLHLTENQVKIWFQNRRVKYRKQQKRKSPSSSAMQEPSSSSDGNIQSEGQELAVKD</sequence>
<keyword evidence="12" id="KW-1185">Reference proteome</keyword>
<evidence type="ECO:0000313" key="11">
    <source>
        <dbReference type="EMBL" id="CAH7130197.1"/>
    </source>
</evidence>
<dbReference type="GO" id="GO:0000978">
    <property type="term" value="F:RNA polymerase II cis-regulatory region sequence-specific DNA binding"/>
    <property type="evidence" value="ECO:0007669"/>
    <property type="project" value="TreeGrafter"/>
</dbReference>
<evidence type="ECO:0000256" key="6">
    <source>
        <dbReference type="ARBA" id="ARBA00023242"/>
    </source>
</evidence>
<dbReference type="PROSITE" id="PS00027">
    <property type="entry name" value="HOMEOBOX_1"/>
    <property type="match status" value="1"/>
</dbReference>
<dbReference type="PANTHER" id="PTHR24339:SF68">
    <property type="entry name" value="HOMEOBOX PROTEIN NOTOCHORD"/>
    <property type="match status" value="1"/>
</dbReference>
<comment type="caution">
    <text evidence="11">The sequence shown here is derived from an EMBL/GenBank/DDBJ whole genome shotgun (WGS) entry which is preliminary data.</text>
</comment>
<dbReference type="Pfam" id="PF00046">
    <property type="entry name" value="Homeodomain"/>
    <property type="match status" value="1"/>
</dbReference>
<dbReference type="GO" id="GO:0007420">
    <property type="term" value="P:brain development"/>
    <property type="evidence" value="ECO:0007669"/>
    <property type="project" value="TreeGrafter"/>
</dbReference>
<dbReference type="Gene3D" id="1.10.10.60">
    <property type="entry name" value="Homeodomain-like"/>
    <property type="match status" value="1"/>
</dbReference>
<evidence type="ECO:0000256" key="7">
    <source>
        <dbReference type="PROSITE-ProRule" id="PRU00108"/>
    </source>
</evidence>
<evidence type="ECO:0000256" key="1">
    <source>
        <dbReference type="ARBA" id="ARBA00004123"/>
    </source>
</evidence>
<evidence type="ECO:0000259" key="10">
    <source>
        <dbReference type="PROSITE" id="PS50071"/>
    </source>
</evidence>
<dbReference type="GO" id="GO:0030182">
    <property type="term" value="P:neuron differentiation"/>
    <property type="evidence" value="ECO:0007669"/>
    <property type="project" value="TreeGrafter"/>
</dbReference>
<keyword evidence="5 7" id="KW-0371">Homeobox</keyword>
<feature type="DNA-binding region" description="Homeobox" evidence="7">
    <location>
        <begin position="156"/>
        <end position="215"/>
    </location>
</feature>
<dbReference type="RefSeq" id="XP_051059206.1">
    <property type="nucleotide sequence ID" value="XM_051203249.1"/>
</dbReference>
<accession>A0AAV0A294</accession>
<dbReference type="KEGG" id="prob:127235809"/>
<dbReference type="InterPro" id="IPR001356">
    <property type="entry name" value="HD"/>
</dbReference>
<dbReference type="InterPro" id="IPR017970">
    <property type="entry name" value="Homeobox_CS"/>
</dbReference>
<keyword evidence="6 7" id="KW-0539">Nucleus</keyword>
<feature type="domain" description="Homeobox" evidence="10">
    <location>
        <begin position="154"/>
        <end position="214"/>
    </location>
</feature>
<protein>
    <submittedName>
        <fullName evidence="11">Noto protein</fullName>
    </submittedName>
</protein>